<dbReference type="EMBL" id="JYDQ01000048">
    <property type="protein sequence ID" value="KRY18320.1"/>
    <property type="molecule type" value="Genomic_DNA"/>
</dbReference>
<evidence type="ECO:0000313" key="2">
    <source>
        <dbReference type="EMBL" id="KRY18320.1"/>
    </source>
</evidence>
<protein>
    <submittedName>
        <fullName evidence="2">Uncharacterized protein</fullName>
    </submittedName>
</protein>
<reference evidence="2 3" key="1">
    <citation type="submission" date="2015-01" db="EMBL/GenBank/DDBJ databases">
        <title>Evolution of Trichinella species and genotypes.</title>
        <authorList>
            <person name="Korhonen P.K."/>
            <person name="Edoardo P."/>
            <person name="Giuseppe L.R."/>
            <person name="Gasser R.B."/>
        </authorList>
    </citation>
    <scope>NUCLEOTIDE SEQUENCE [LARGE SCALE GENOMIC DNA]</scope>
    <source>
        <strain evidence="2">ISS2496</strain>
    </source>
</reference>
<evidence type="ECO:0000313" key="1">
    <source>
        <dbReference type="EMBL" id="KRY11464.1"/>
    </source>
</evidence>
<accession>A0A0V1A077</accession>
<name>A0A0V1A077_9BILA</name>
<dbReference type="AlphaFoldDB" id="A0A0V1A077"/>
<gene>
    <name evidence="1" type="ORF">T12_12575</name>
    <name evidence="2" type="ORF">T12_2642</name>
</gene>
<organism evidence="2 3">
    <name type="scientific">Trichinella patagoniensis</name>
    <dbReference type="NCBI Taxonomy" id="990121"/>
    <lineage>
        <taxon>Eukaryota</taxon>
        <taxon>Metazoa</taxon>
        <taxon>Ecdysozoa</taxon>
        <taxon>Nematoda</taxon>
        <taxon>Enoplea</taxon>
        <taxon>Dorylaimia</taxon>
        <taxon>Trichinellida</taxon>
        <taxon>Trichinellidae</taxon>
        <taxon>Trichinella</taxon>
    </lineage>
</organism>
<evidence type="ECO:0000313" key="3">
    <source>
        <dbReference type="Proteomes" id="UP000054783"/>
    </source>
</evidence>
<sequence>MRRELKVSHEEMAQSINPINRNWIFQSTSLLNGFHFIDNISGGRPFSKRLWFPCDFTNNSYSKKKN</sequence>
<comment type="caution">
    <text evidence="2">The sequence shown here is derived from an EMBL/GenBank/DDBJ whole genome shotgun (WGS) entry which is preliminary data.</text>
</comment>
<keyword evidence="3" id="KW-1185">Reference proteome</keyword>
<proteinExistence type="predicted"/>
<dbReference type="Proteomes" id="UP000054783">
    <property type="component" value="Unassembled WGS sequence"/>
</dbReference>
<dbReference type="EMBL" id="JYDQ01000193">
    <property type="protein sequence ID" value="KRY11464.1"/>
    <property type="molecule type" value="Genomic_DNA"/>
</dbReference>